<dbReference type="EMBL" id="CP038488">
    <property type="protein sequence ID" value="QFZ29089.1"/>
    <property type="molecule type" value="Genomic_DNA"/>
</dbReference>
<keyword evidence="2" id="KW-1185">Reference proteome</keyword>
<name>A0ACD0WNK0_CLALS</name>
<evidence type="ECO:0000313" key="2">
    <source>
        <dbReference type="Proteomes" id="UP000326582"/>
    </source>
</evidence>
<evidence type="ECO:0000313" key="1">
    <source>
        <dbReference type="EMBL" id="QFZ29089.1"/>
    </source>
</evidence>
<organism evidence="1 2">
    <name type="scientific">Clavispora lusitaniae</name>
    <name type="common">Candida lusitaniae</name>
    <dbReference type="NCBI Taxonomy" id="36911"/>
    <lineage>
        <taxon>Eukaryota</taxon>
        <taxon>Fungi</taxon>
        <taxon>Dikarya</taxon>
        <taxon>Ascomycota</taxon>
        <taxon>Saccharomycotina</taxon>
        <taxon>Pichiomycetes</taxon>
        <taxon>Metschnikowiaceae</taxon>
        <taxon>Clavispora</taxon>
    </lineage>
</organism>
<reference evidence="2" key="1">
    <citation type="journal article" date="2019" name="MBio">
        <title>Comparative genomics for the elucidation of multidrug resistance (MDR) in Candida lusitaniae.</title>
        <authorList>
            <person name="Kannan A."/>
            <person name="Asner S.A."/>
            <person name="Trachsel E."/>
            <person name="Kelly S."/>
            <person name="Parker J."/>
            <person name="Sanglard D."/>
        </authorList>
    </citation>
    <scope>NUCLEOTIDE SEQUENCE [LARGE SCALE GENOMIC DNA]</scope>
    <source>
        <strain evidence="2">P1</strain>
    </source>
</reference>
<proteinExistence type="predicted"/>
<sequence>MEETEVKLEKKNEKKVLLGNTFFLFDNSETQSKWNLKKMPLTPGSRDVVIYQASPISKVLYIKGQLGTKIFYAFCTRTATGDAGCALFSPMTGGQNPVCWRDPKQQFSRRRLSRPSYSALSLFLSAAHAGSSCFLMDT</sequence>
<dbReference type="Proteomes" id="UP000326582">
    <property type="component" value="Chromosome 5"/>
</dbReference>
<protein>
    <submittedName>
        <fullName evidence="1">Uncharacterized protein</fullName>
    </submittedName>
</protein>
<gene>
    <name evidence="1" type="ORF">EJF14_50317</name>
</gene>
<accession>A0ACD0WNK0</accession>